<reference evidence="1" key="1">
    <citation type="journal article" date="2020" name="mSystems">
        <title>Genome- and Community-Level Interaction Insights into Carbon Utilization and Element Cycling Functions of Hydrothermarchaeota in Hydrothermal Sediment.</title>
        <authorList>
            <person name="Zhou Z."/>
            <person name="Liu Y."/>
            <person name="Xu W."/>
            <person name="Pan J."/>
            <person name="Luo Z.H."/>
            <person name="Li M."/>
        </authorList>
    </citation>
    <scope>NUCLEOTIDE SEQUENCE [LARGE SCALE GENOMIC DNA]</scope>
    <source>
        <strain evidence="1">SpSt-697</strain>
    </source>
</reference>
<comment type="caution">
    <text evidence="1">The sequence shown here is derived from an EMBL/GenBank/DDBJ whole genome shotgun (WGS) entry which is preliminary data.</text>
</comment>
<dbReference type="AlphaFoldDB" id="A0A7V4E4G2"/>
<evidence type="ECO:0000313" key="1">
    <source>
        <dbReference type="EMBL" id="HGK63783.1"/>
    </source>
</evidence>
<evidence type="ECO:0008006" key="2">
    <source>
        <dbReference type="Google" id="ProtNLM"/>
    </source>
</evidence>
<accession>A0A7V4E4G2</accession>
<name>A0A7V4E4G2_UNCW3</name>
<organism evidence="1">
    <name type="scientific">candidate division WOR-3 bacterium</name>
    <dbReference type="NCBI Taxonomy" id="2052148"/>
    <lineage>
        <taxon>Bacteria</taxon>
        <taxon>Bacteria division WOR-3</taxon>
    </lineage>
</organism>
<dbReference type="EMBL" id="DTDR01000109">
    <property type="protein sequence ID" value="HGK63783.1"/>
    <property type="molecule type" value="Genomic_DNA"/>
</dbReference>
<protein>
    <recommendedName>
        <fullName evidence="2">DUF4249 family protein</fullName>
    </recommendedName>
</protein>
<sequence>MSFILFFGCQRIEKESWKRKIYAFSILNPKDSLIKVFVDSSYSIEKKSEGYGIEGARVFIINEDIKETLFLDYFKYEKNGYYQKWAPSFVKPLNTYSLFVIFENDTLTKKTKIPDTFSIIFPKNEDTLYYDNLTYFHWHKSKGAFAYAIFVFKLPIDTLSEYFPLITKDTFLDIKEIKGSLFDTTAFYSLKVYAWDYNRYQWAIKRGEIDTLYQGFGHFSSQTAAEKKFYIIKN</sequence>
<proteinExistence type="predicted"/>
<gene>
    <name evidence="1" type="ORF">ENU74_04240</name>
</gene>